<dbReference type="InterPro" id="IPR001962">
    <property type="entry name" value="Asn_synthase"/>
</dbReference>
<dbReference type="GO" id="GO:0005829">
    <property type="term" value="C:cytosol"/>
    <property type="evidence" value="ECO:0007669"/>
    <property type="project" value="TreeGrafter"/>
</dbReference>
<dbReference type="Pfam" id="PF00733">
    <property type="entry name" value="Asn_synthase"/>
    <property type="match status" value="1"/>
</dbReference>
<dbReference type="EMBL" id="FNXF01000003">
    <property type="protein sequence ID" value="SEH72014.1"/>
    <property type="molecule type" value="Genomic_DNA"/>
</dbReference>
<dbReference type="STRING" id="173990.SAMN05660691_01001"/>
<dbReference type="PANTHER" id="PTHR43284">
    <property type="entry name" value="ASPARAGINE SYNTHETASE (GLUTAMINE-HYDROLYZING)"/>
    <property type="match status" value="1"/>
</dbReference>
<organism evidence="10 11">
    <name type="scientific">Rheinheimera pacifica</name>
    <dbReference type="NCBI Taxonomy" id="173990"/>
    <lineage>
        <taxon>Bacteria</taxon>
        <taxon>Pseudomonadati</taxon>
        <taxon>Pseudomonadota</taxon>
        <taxon>Gammaproteobacteria</taxon>
        <taxon>Chromatiales</taxon>
        <taxon>Chromatiaceae</taxon>
        <taxon>Rheinheimera</taxon>
    </lineage>
</organism>
<proteinExistence type="inferred from homology"/>
<comment type="similarity">
    <text evidence="2">Belongs to the asparagine synthetase family.</text>
</comment>
<dbReference type="GO" id="GO:0005524">
    <property type="term" value="F:ATP binding"/>
    <property type="evidence" value="ECO:0007669"/>
    <property type="project" value="UniProtKB-KW"/>
</dbReference>
<feature type="domain" description="Glutamine amidotransferase type-2" evidence="9">
    <location>
        <begin position="77"/>
        <end position="138"/>
    </location>
</feature>
<evidence type="ECO:0000313" key="11">
    <source>
        <dbReference type="Proteomes" id="UP000199371"/>
    </source>
</evidence>
<sequence>MWRHAGTDTFTAADAGTTTPPSYMLSLNGTGALNTLHIFSQRPLQVAEDDQTLVCLLGRVRPYNQDYLPSDAAQWFLQLHQQQPQQFYTQIAGFFVLIIVDKHQGTVSIVNDHVGAVPFYIDSRQQGQLVLSDSLSLLRQHNPCVNLDTQAVYNYLYFHCIPSPDAIYQQIKKLEPGVTFTVGPDGNLHSETYYQPDFTPSAEPQQLLQQQCQQLISEAVARNISPDCAAFLSGGLDSSTVAGMLAKHSANTGASAKTYSIGFEAQGYDETAYALITAKHFGTEHKVHYLQPAEITQHFSTVAAAFNEPFGNSSAMAAYICAKVAADDGIKVLLAGDGGDEIFAGNERYVKQKTFEHYRALPGPLRLSLDLCFYNGLAAKLPGLKKAYSYINQAKVALPDRLDSYNFLNRFDINDMFCPAFIAHIDSQLPLQQKQQRYKACRSADAVDCMMYLDWKFTLADNDLVKVSSMCQLAGVEVRYPLFEKEVVDFSCKVSAGIKAPGQKLRDFYKRSFTGFLPDATLSKSKHGFGLPFGVWMKQQPKLQQITADSLASLKQRNIIQPSFIDKALATYQQGHSGYYGELVWIMVTLELWLQQHEAGYVA</sequence>
<dbReference type="InterPro" id="IPR017932">
    <property type="entry name" value="GATase_2_dom"/>
</dbReference>
<evidence type="ECO:0000256" key="1">
    <source>
        <dbReference type="ARBA" id="ARBA00005187"/>
    </source>
</evidence>
<dbReference type="InterPro" id="IPR029055">
    <property type="entry name" value="Ntn_hydrolases_N"/>
</dbReference>
<protein>
    <recommendedName>
        <fullName evidence="3">asparagine synthase (glutamine-hydrolyzing)</fullName>
        <ecNumber evidence="3">6.3.5.4</ecNumber>
    </recommendedName>
</protein>
<feature type="domain" description="Asparagine synthetase" evidence="8">
    <location>
        <begin position="213"/>
        <end position="595"/>
    </location>
</feature>
<dbReference type="EC" id="6.3.5.4" evidence="3"/>
<dbReference type="CDD" id="cd01991">
    <property type="entry name" value="Asn_synthase_B_C"/>
    <property type="match status" value="1"/>
</dbReference>
<comment type="pathway">
    <text evidence="1">Amino-acid biosynthesis; L-asparagine biosynthesis; L-asparagine from L-aspartate (L-Gln route): step 1/1.</text>
</comment>
<dbReference type="PANTHER" id="PTHR43284:SF1">
    <property type="entry name" value="ASPARAGINE SYNTHETASE"/>
    <property type="match status" value="1"/>
</dbReference>
<dbReference type="SUPFAM" id="SSF52402">
    <property type="entry name" value="Adenine nucleotide alpha hydrolases-like"/>
    <property type="match status" value="1"/>
</dbReference>
<dbReference type="InterPro" id="IPR006426">
    <property type="entry name" value="Asn_synth_AEB"/>
</dbReference>
<feature type="site" description="Important for beta-aspartyl-AMP intermediate formation" evidence="7">
    <location>
        <position position="337"/>
    </location>
</feature>
<evidence type="ECO:0000256" key="7">
    <source>
        <dbReference type="PIRSR" id="PIRSR001589-3"/>
    </source>
</evidence>
<evidence type="ECO:0000256" key="3">
    <source>
        <dbReference type="ARBA" id="ARBA00012737"/>
    </source>
</evidence>
<comment type="catalytic activity">
    <reaction evidence="6">
        <text>L-aspartate + L-glutamine + ATP + H2O = L-asparagine + L-glutamate + AMP + diphosphate + H(+)</text>
        <dbReference type="Rhea" id="RHEA:12228"/>
        <dbReference type="ChEBI" id="CHEBI:15377"/>
        <dbReference type="ChEBI" id="CHEBI:15378"/>
        <dbReference type="ChEBI" id="CHEBI:29985"/>
        <dbReference type="ChEBI" id="CHEBI:29991"/>
        <dbReference type="ChEBI" id="CHEBI:30616"/>
        <dbReference type="ChEBI" id="CHEBI:33019"/>
        <dbReference type="ChEBI" id="CHEBI:58048"/>
        <dbReference type="ChEBI" id="CHEBI:58359"/>
        <dbReference type="ChEBI" id="CHEBI:456215"/>
        <dbReference type="EC" id="6.3.5.4"/>
    </reaction>
</comment>
<evidence type="ECO:0000256" key="4">
    <source>
        <dbReference type="ARBA" id="ARBA00022741"/>
    </source>
</evidence>
<dbReference type="Pfam" id="PF13537">
    <property type="entry name" value="GATase_7"/>
    <property type="match status" value="1"/>
</dbReference>
<reference evidence="11" key="1">
    <citation type="submission" date="2016-10" db="EMBL/GenBank/DDBJ databases">
        <authorList>
            <person name="Varghese N."/>
            <person name="Submissions S."/>
        </authorList>
    </citation>
    <scope>NUCLEOTIDE SEQUENCE [LARGE SCALE GENOMIC DNA]</scope>
    <source>
        <strain evidence="11">DSM 17616</strain>
    </source>
</reference>
<dbReference type="Proteomes" id="UP000199371">
    <property type="component" value="Unassembled WGS sequence"/>
</dbReference>
<evidence type="ECO:0000256" key="5">
    <source>
        <dbReference type="ARBA" id="ARBA00022840"/>
    </source>
</evidence>
<dbReference type="GO" id="GO:0004066">
    <property type="term" value="F:asparagine synthase (glutamine-hydrolyzing) activity"/>
    <property type="evidence" value="ECO:0007669"/>
    <property type="project" value="UniProtKB-EC"/>
</dbReference>
<dbReference type="GO" id="GO:0006529">
    <property type="term" value="P:asparagine biosynthetic process"/>
    <property type="evidence" value="ECO:0007669"/>
    <property type="project" value="InterPro"/>
</dbReference>
<evidence type="ECO:0000313" key="10">
    <source>
        <dbReference type="EMBL" id="SEH72014.1"/>
    </source>
</evidence>
<dbReference type="InterPro" id="IPR051786">
    <property type="entry name" value="ASN_synthetase/amidase"/>
</dbReference>
<keyword evidence="5" id="KW-0067">ATP-binding</keyword>
<dbReference type="PIRSF" id="PIRSF001589">
    <property type="entry name" value="Asn_synthetase_glu-h"/>
    <property type="match status" value="1"/>
</dbReference>
<dbReference type="Gene3D" id="3.60.20.10">
    <property type="entry name" value="Glutamine Phosphoribosylpyrophosphate, subunit 1, domain 1"/>
    <property type="match status" value="1"/>
</dbReference>
<dbReference type="AlphaFoldDB" id="A0A1H6KJI3"/>
<keyword evidence="4" id="KW-0547">Nucleotide-binding</keyword>
<evidence type="ECO:0000259" key="8">
    <source>
        <dbReference type="Pfam" id="PF00733"/>
    </source>
</evidence>
<evidence type="ECO:0000259" key="9">
    <source>
        <dbReference type="Pfam" id="PF13537"/>
    </source>
</evidence>
<dbReference type="SUPFAM" id="SSF56235">
    <property type="entry name" value="N-terminal nucleophile aminohydrolases (Ntn hydrolases)"/>
    <property type="match status" value="1"/>
</dbReference>
<dbReference type="Gene3D" id="3.40.50.620">
    <property type="entry name" value="HUPs"/>
    <property type="match status" value="1"/>
</dbReference>
<dbReference type="RefSeq" id="WP_245728269.1">
    <property type="nucleotide sequence ID" value="NZ_FNXF01000003.1"/>
</dbReference>
<gene>
    <name evidence="10" type="ORF">SAMN05660691_01001</name>
</gene>
<evidence type="ECO:0000256" key="2">
    <source>
        <dbReference type="ARBA" id="ARBA00005752"/>
    </source>
</evidence>
<keyword evidence="11" id="KW-1185">Reference proteome</keyword>
<dbReference type="InterPro" id="IPR014729">
    <property type="entry name" value="Rossmann-like_a/b/a_fold"/>
</dbReference>
<accession>A0A1H6KJI3</accession>
<evidence type="ECO:0000256" key="6">
    <source>
        <dbReference type="ARBA" id="ARBA00048741"/>
    </source>
</evidence>
<name>A0A1H6KJI3_9GAMM</name>